<evidence type="ECO:0008006" key="3">
    <source>
        <dbReference type="Google" id="ProtNLM"/>
    </source>
</evidence>
<accession>A0A2S8D9X8</accession>
<dbReference type="EMBL" id="PUGT01000262">
    <property type="protein sequence ID" value="PQN05046.1"/>
    <property type="molecule type" value="Genomic_DNA"/>
</dbReference>
<reference evidence="1 2" key="1">
    <citation type="submission" date="2018-02" db="EMBL/GenBank/DDBJ databases">
        <title>Distribution and characterization of Shiga toxin converting temperate phage carried by Shigella flexneri in Hispaniola.</title>
        <authorList>
            <person name="Fogolari M."/>
            <person name="Mavian C."/>
            <person name="Angeletti S."/>
            <person name="Salemi M."/>
            <person name="Lampel K.A."/>
            <person name="Maurelli A.T."/>
        </authorList>
    </citation>
    <scope>NUCLEOTIDE SEQUENCE [LARGE SCALE GENOMIC DNA]</scope>
    <source>
        <strain evidence="1 2">BS979</strain>
    </source>
</reference>
<gene>
    <name evidence="1" type="ORF">C5K18_16205</name>
</gene>
<name>A0A2S8D9X8_SHIDY</name>
<organism evidence="1 2">
    <name type="scientific">Shigella dysenteriae</name>
    <dbReference type="NCBI Taxonomy" id="622"/>
    <lineage>
        <taxon>Bacteria</taxon>
        <taxon>Pseudomonadati</taxon>
        <taxon>Pseudomonadota</taxon>
        <taxon>Gammaproteobacteria</taxon>
        <taxon>Enterobacterales</taxon>
        <taxon>Enterobacteriaceae</taxon>
        <taxon>Shigella</taxon>
    </lineage>
</organism>
<evidence type="ECO:0000313" key="2">
    <source>
        <dbReference type="Proteomes" id="UP000238186"/>
    </source>
</evidence>
<dbReference type="Gene3D" id="1.10.30.50">
    <property type="match status" value="1"/>
</dbReference>
<proteinExistence type="predicted"/>
<evidence type="ECO:0000313" key="1">
    <source>
        <dbReference type="EMBL" id="PQN05046.1"/>
    </source>
</evidence>
<sequence>MKWAIEMNKLKRPVFKDYSAFKKLSANKRLKHHSVLNGQDTFILNAYRSYIKNKGYLNVNSCGVLSNNIAEALRYYYNNPAKCLSIIDDIRAANSNSLCPMCGSMHSGTLDHVLPKENYPEFSLFTKNLVPACKCNTFKSTTIANSAGHRMLHPYFDNILKQRLICANFSKLGRTPTVDVKIIIDPMSPEYNNVKYHLDNVVIKNNIKGYLSEQWESFYLYPELVIRGLNKSLSTYSDVYELLTRELLLLDEKHKGKNNWNSVFVAGLIRPDVIRWILCELHLGNRSPDGRLI</sequence>
<protein>
    <recommendedName>
        <fullName evidence="3">Phage-related protein</fullName>
    </recommendedName>
</protein>
<dbReference type="Proteomes" id="UP000238186">
    <property type="component" value="Unassembled WGS sequence"/>
</dbReference>
<dbReference type="AlphaFoldDB" id="A0A2S8D9X8"/>
<comment type="caution">
    <text evidence="1">The sequence shown here is derived from an EMBL/GenBank/DDBJ whole genome shotgun (WGS) entry which is preliminary data.</text>
</comment>